<gene>
    <name evidence="1" type="ORF">PPRIM_AZ9-3.1.T3360001</name>
</gene>
<comment type="caution">
    <text evidence="1">The sequence shown here is derived from an EMBL/GenBank/DDBJ whole genome shotgun (WGS) entry which is preliminary data.</text>
</comment>
<evidence type="ECO:0000313" key="2">
    <source>
        <dbReference type="Proteomes" id="UP000688137"/>
    </source>
</evidence>
<name>A0A8S1QYH3_PARPR</name>
<dbReference type="EMBL" id="CAJJDM010000345">
    <property type="protein sequence ID" value="CAD8119550.1"/>
    <property type="molecule type" value="Genomic_DNA"/>
</dbReference>
<dbReference type="Proteomes" id="UP000688137">
    <property type="component" value="Unassembled WGS sequence"/>
</dbReference>
<protein>
    <submittedName>
        <fullName evidence="1">Uncharacterized protein</fullName>
    </submittedName>
</protein>
<organism evidence="1 2">
    <name type="scientific">Paramecium primaurelia</name>
    <dbReference type="NCBI Taxonomy" id="5886"/>
    <lineage>
        <taxon>Eukaryota</taxon>
        <taxon>Sar</taxon>
        <taxon>Alveolata</taxon>
        <taxon>Ciliophora</taxon>
        <taxon>Intramacronucleata</taxon>
        <taxon>Oligohymenophorea</taxon>
        <taxon>Peniculida</taxon>
        <taxon>Parameciidae</taxon>
        <taxon>Paramecium</taxon>
    </lineage>
</organism>
<accession>A0A8S1QYH3</accession>
<dbReference type="AlphaFoldDB" id="A0A8S1QYH3"/>
<keyword evidence="2" id="KW-1185">Reference proteome</keyword>
<proteinExistence type="predicted"/>
<evidence type="ECO:0000313" key="1">
    <source>
        <dbReference type="EMBL" id="CAD8119550.1"/>
    </source>
</evidence>
<reference evidence="1" key="1">
    <citation type="submission" date="2021-01" db="EMBL/GenBank/DDBJ databases">
        <authorList>
            <consortium name="Genoscope - CEA"/>
            <person name="William W."/>
        </authorList>
    </citation>
    <scope>NUCLEOTIDE SEQUENCE</scope>
</reference>
<sequence>MQGLKYHQETSPIVIYLQEDGVAEFLEAILTQRH</sequence>